<reference evidence="1 2" key="1">
    <citation type="submission" date="2019-03" db="EMBL/GenBank/DDBJ databases">
        <title>Draft genome sequences of novel Actinobacteria.</title>
        <authorList>
            <person name="Sahin N."/>
            <person name="Ay H."/>
            <person name="Saygin H."/>
        </authorList>
    </citation>
    <scope>NUCLEOTIDE SEQUENCE [LARGE SCALE GENOMIC DNA]</scope>
    <source>
        <strain evidence="1 2">JCM 30547</strain>
    </source>
</reference>
<comment type="caution">
    <text evidence="1">The sequence shown here is derived from an EMBL/GenBank/DDBJ whole genome shotgun (WGS) entry which is preliminary data.</text>
</comment>
<keyword evidence="2" id="KW-1185">Reference proteome</keyword>
<proteinExistence type="predicted"/>
<organism evidence="1 2">
    <name type="scientific">Kribbella albertanoniae</name>
    <dbReference type="NCBI Taxonomy" id="1266829"/>
    <lineage>
        <taxon>Bacteria</taxon>
        <taxon>Bacillati</taxon>
        <taxon>Actinomycetota</taxon>
        <taxon>Actinomycetes</taxon>
        <taxon>Propionibacteriales</taxon>
        <taxon>Kribbellaceae</taxon>
        <taxon>Kribbella</taxon>
    </lineage>
</organism>
<name>A0A4R4PIL3_9ACTN</name>
<sequence length="150" mass="16211">MTGGVLPLVAGCTAPAWDAAECVRSWMGAIHAAARTSRYRVMGDAEGPRPGPTRNFYSVELRGEDVVELRLNVPMRVVAAVREVGRIDAPYCEVPGAATFVVAGFVVGTPEELNASVVDEHLVGLSKADLVDVKYHEPRTVGQILFNWFD</sequence>
<gene>
    <name evidence="1" type="ORF">E1261_32350</name>
</gene>
<dbReference type="AlphaFoldDB" id="A0A4R4PIL3"/>
<protein>
    <submittedName>
        <fullName evidence="1">Uncharacterized protein</fullName>
    </submittedName>
</protein>
<dbReference type="EMBL" id="SMKA01000206">
    <property type="protein sequence ID" value="TDC21871.1"/>
    <property type="molecule type" value="Genomic_DNA"/>
</dbReference>
<dbReference type="RefSeq" id="WP_132413327.1">
    <property type="nucleotide sequence ID" value="NZ_SMKA01000206.1"/>
</dbReference>
<evidence type="ECO:0000313" key="2">
    <source>
        <dbReference type="Proteomes" id="UP000295075"/>
    </source>
</evidence>
<evidence type="ECO:0000313" key="1">
    <source>
        <dbReference type="EMBL" id="TDC21871.1"/>
    </source>
</evidence>
<dbReference type="Proteomes" id="UP000295075">
    <property type="component" value="Unassembled WGS sequence"/>
</dbReference>
<accession>A0A4R4PIL3</accession>
<dbReference type="OrthoDB" id="6313019at2"/>